<dbReference type="GO" id="GO:0016887">
    <property type="term" value="F:ATP hydrolysis activity"/>
    <property type="evidence" value="ECO:0007669"/>
    <property type="project" value="InterPro"/>
</dbReference>
<dbReference type="RefSeq" id="WP_012584835.1">
    <property type="nucleotide sequence ID" value="NC_011662.2"/>
</dbReference>
<dbReference type="EMBL" id="CP001281">
    <property type="protein sequence ID" value="ACK53839.1"/>
    <property type="molecule type" value="Genomic_DNA"/>
</dbReference>
<keyword evidence="3" id="KW-1185">Reference proteome</keyword>
<dbReference type="GO" id="GO:0006261">
    <property type="term" value="P:DNA-templated DNA replication"/>
    <property type="evidence" value="ECO:0007669"/>
    <property type="project" value="TreeGrafter"/>
</dbReference>
<dbReference type="InterPro" id="IPR027417">
    <property type="entry name" value="P-loop_NTPase"/>
</dbReference>
<dbReference type="PANTHER" id="PTHR11669:SF0">
    <property type="entry name" value="PROTEIN STICHEL-LIKE 2"/>
    <property type="match status" value="1"/>
</dbReference>
<proteinExistence type="predicted"/>
<protein>
    <recommendedName>
        <fullName evidence="1">ATPase AAA-type core domain-containing protein</fullName>
    </recommendedName>
</protein>
<sequence length="221" mass="24967">MNCQIKYKPTTLADVIYPNESVREFINTVARGDLIQNIIFYGPNGTGKTTVADLLPYAISGESAIVEEKDYSELLDQKDLKDYIQRQCQLTKLGDENARYYLVLHEFDNATKNLVKLWTALDSFADRITLFATTNNQMAIHQSIRSRCRCVEFPAISVHSFLPRATSILANENIAITQAELVKQLSVVKTGDLRGYLNQLDDLIATRKTPIPPKRLQLTVL</sequence>
<name>C4ZJA6_THASP</name>
<reference evidence="3" key="1">
    <citation type="submission" date="2009-05" db="EMBL/GenBank/DDBJ databases">
        <title>Complete sequence of chromosome of Thauera sp. MZ1T.</title>
        <authorList>
            <consortium name="US DOE Joint Genome Institute"/>
            <person name="Lucas S."/>
            <person name="Copeland A."/>
            <person name="Lapidus A."/>
            <person name="Glavina del Rio T."/>
            <person name="Dalin E."/>
            <person name="Tice H."/>
            <person name="Bruce D."/>
            <person name="Goodwin L."/>
            <person name="Pitluck S."/>
            <person name="Sims D."/>
            <person name="Brettin T."/>
            <person name="Detter J.C."/>
            <person name="Han C."/>
            <person name="Larimer F."/>
            <person name="Land M."/>
            <person name="Hauser L."/>
            <person name="Kyrpides N."/>
            <person name="Mikhailova N."/>
            <person name="Sayler G.S."/>
        </authorList>
    </citation>
    <scope>NUCLEOTIDE SEQUENCE [LARGE SCALE GENOMIC DNA]</scope>
    <source>
        <strain evidence="3">MZ1T</strain>
    </source>
</reference>
<dbReference type="PANTHER" id="PTHR11669">
    <property type="entry name" value="REPLICATION FACTOR C / DNA POLYMERASE III GAMMA-TAU SUBUNIT"/>
    <property type="match status" value="1"/>
</dbReference>
<dbReference type="InterPro" id="IPR050238">
    <property type="entry name" value="DNA_Rep/Repair_Clamp_Loader"/>
</dbReference>
<dbReference type="AlphaFoldDB" id="C4ZJA6"/>
<dbReference type="Gene3D" id="3.40.50.300">
    <property type="entry name" value="P-loop containing nucleotide triphosphate hydrolases"/>
    <property type="match status" value="1"/>
</dbReference>
<evidence type="ECO:0000313" key="2">
    <source>
        <dbReference type="EMBL" id="ACK53839.1"/>
    </source>
</evidence>
<dbReference type="SUPFAM" id="SSF52540">
    <property type="entry name" value="P-loop containing nucleoside triphosphate hydrolases"/>
    <property type="match status" value="1"/>
</dbReference>
<dbReference type="STRING" id="85643.Tmz1t_1077"/>
<reference evidence="2 3" key="2">
    <citation type="journal article" date="2012" name="Stand. Genomic Sci.">
        <title>Complete genome sequence of Thauera aminoaromatica strain MZ1T.</title>
        <authorList>
            <person name="Jiang K."/>
            <person name="Sanseverino J."/>
            <person name="Chauhan A."/>
            <person name="Lucas S."/>
            <person name="Copeland A."/>
            <person name="Lapidus A."/>
            <person name="Del Rio T.G."/>
            <person name="Dalin E."/>
            <person name="Tice H."/>
            <person name="Bruce D."/>
            <person name="Goodwin L."/>
            <person name="Pitluck S."/>
            <person name="Sims D."/>
            <person name="Brettin T."/>
            <person name="Detter J.C."/>
            <person name="Han C."/>
            <person name="Chang Y.J."/>
            <person name="Larimer F."/>
            <person name="Land M."/>
            <person name="Hauser L."/>
            <person name="Kyrpides N.C."/>
            <person name="Mikhailova N."/>
            <person name="Moser S."/>
            <person name="Jegier P."/>
            <person name="Close D."/>
            <person name="Debruyn J.M."/>
            <person name="Wang Y."/>
            <person name="Layton A.C."/>
            <person name="Allen M.S."/>
            <person name="Sayler G.S."/>
        </authorList>
    </citation>
    <scope>NUCLEOTIDE SEQUENCE [LARGE SCALE GENOMIC DNA]</scope>
    <source>
        <strain evidence="2 3">MZ1T</strain>
    </source>
</reference>
<gene>
    <name evidence="2" type="ordered locus">Tmz1t_1077</name>
</gene>
<evidence type="ECO:0000313" key="3">
    <source>
        <dbReference type="Proteomes" id="UP000002186"/>
    </source>
</evidence>
<dbReference type="eggNOG" id="COG0470">
    <property type="taxonomic scope" value="Bacteria"/>
</dbReference>
<evidence type="ECO:0000259" key="1">
    <source>
        <dbReference type="Pfam" id="PF00004"/>
    </source>
</evidence>
<dbReference type="OrthoDB" id="8899760at2"/>
<dbReference type="Proteomes" id="UP000002186">
    <property type="component" value="Chromosome"/>
</dbReference>
<dbReference type="KEGG" id="tmz:Tmz1t_1077"/>
<dbReference type="InterPro" id="IPR003959">
    <property type="entry name" value="ATPase_AAA_core"/>
</dbReference>
<accession>C4ZJA6</accession>
<dbReference type="Pfam" id="PF00004">
    <property type="entry name" value="AAA"/>
    <property type="match status" value="1"/>
</dbReference>
<dbReference type="HOGENOM" id="CLU_1250127_0_0_4"/>
<feature type="domain" description="ATPase AAA-type core" evidence="1">
    <location>
        <begin position="38"/>
        <end position="149"/>
    </location>
</feature>
<dbReference type="GO" id="GO:0005524">
    <property type="term" value="F:ATP binding"/>
    <property type="evidence" value="ECO:0007669"/>
    <property type="project" value="InterPro"/>
</dbReference>
<organism evidence="2 3">
    <name type="scientific">Thauera aminoaromatica</name>
    <dbReference type="NCBI Taxonomy" id="164330"/>
    <lineage>
        <taxon>Bacteria</taxon>
        <taxon>Pseudomonadati</taxon>
        <taxon>Pseudomonadota</taxon>
        <taxon>Betaproteobacteria</taxon>
        <taxon>Rhodocyclales</taxon>
        <taxon>Zoogloeaceae</taxon>
        <taxon>Thauera</taxon>
    </lineage>
</organism>